<dbReference type="SUPFAM" id="SSF52047">
    <property type="entry name" value="RNI-like"/>
    <property type="match status" value="1"/>
</dbReference>
<evidence type="ECO:0000256" key="1">
    <source>
        <dbReference type="SAM" id="Coils"/>
    </source>
</evidence>
<dbReference type="OrthoDB" id="3515175at2759"/>
<reference evidence="2" key="1">
    <citation type="submission" date="2020-05" db="EMBL/GenBank/DDBJ databases">
        <title>Mycena genomes resolve the evolution of fungal bioluminescence.</title>
        <authorList>
            <person name="Tsai I.J."/>
        </authorList>
    </citation>
    <scope>NUCLEOTIDE SEQUENCE</scope>
    <source>
        <strain evidence="2">171206Taipei</strain>
    </source>
</reference>
<protein>
    <submittedName>
        <fullName evidence="2">Uncharacterized protein</fullName>
    </submittedName>
</protein>
<feature type="coiled-coil region" evidence="1">
    <location>
        <begin position="529"/>
        <end position="556"/>
    </location>
</feature>
<keyword evidence="1" id="KW-0175">Coiled coil</keyword>
<dbReference type="Gene3D" id="3.80.10.10">
    <property type="entry name" value="Ribonuclease Inhibitor"/>
    <property type="match status" value="1"/>
</dbReference>
<evidence type="ECO:0000313" key="2">
    <source>
        <dbReference type="EMBL" id="KAF7301373.1"/>
    </source>
</evidence>
<organism evidence="2 3">
    <name type="scientific">Mycena indigotica</name>
    <dbReference type="NCBI Taxonomy" id="2126181"/>
    <lineage>
        <taxon>Eukaryota</taxon>
        <taxon>Fungi</taxon>
        <taxon>Dikarya</taxon>
        <taxon>Basidiomycota</taxon>
        <taxon>Agaricomycotina</taxon>
        <taxon>Agaricomycetes</taxon>
        <taxon>Agaricomycetidae</taxon>
        <taxon>Agaricales</taxon>
        <taxon>Marasmiineae</taxon>
        <taxon>Mycenaceae</taxon>
        <taxon>Mycena</taxon>
    </lineage>
</organism>
<accession>A0A8H6SLT3</accession>
<name>A0A8H6SLT3_9AGAR</name>
<comment type="caution">
    <text evidence="2">The sequence shown here is derived from an EMBL/GenBank/DDBJ whole genome shotgun (WGS) entry which is preliminary data.</text>
</comment>
<dbReference type="EMBL" id="JACAZF010000006">
    <property type="protein sequence ID" value="KAF7301373.1"/>
    <property type="molecule type" value="Genomic_DNA"/>
</dbReference>
<sequence length="575" mass="64534">MGQRHQIFLVARVVAHGENAARYRCVGAYHHQWCYGRLPLMGARRFITLLKQKDNAKIVKAEIDAIQGQYGKENLPRNVDYVPCPYSLFLVSSAFCIDLENNYASGVTFQHAILDARMGSFDGDNNDGITVFDITDPTNPAYCHVRSRRKGPLSGEEYVRAYYSQHTELPQNPQALAEELDVRAKIDALRGERLMTINVLAEAWPEEYQAENAQPMDEEQKPRQPLPTLVELTLGPAVEHGLKTGELEMLQDMVWHPGKAGAMWPVLQQQNPFPEVGMPLLIEVVQQQVPTTATELDLSGFSLSNQQILTVLEQSKIDDLQLLDLSHNPNISVDVIRLVLGQYPNLRRLILLGTSIANHDLSQMLSAEPALFRSSLQELVHPLLFAIDGESNYPSAFVYVGLHDHNLVKASLPIFSPSAVVQNITDMMSVLADSDSFYFQMNGWVAQAAFSSSYRQEGLPWGERRISCLPSFHSKLPQDPKVRTWIFALQWSLYQEAKYAFLSRDGADGPLTPYDLRGFLAAMEQEGRARVAEASVKKLEEIFVRLKDRAKHLMDEASVAFVSKGLASTRSYGYP</sequence>
<dbReference type="RefSeq" id="XP_037219373.1">
    <property type="nucleotide sequence ID" value="XM_037363729.1"/>
</dbReference>
<dbReference type="Proteomes" id="UP000636479">
    <property type="component" value="Unassembled WGS sequence"/>
</dbReference>
<evidence type="ECO:0000313" key="3">
    <source>
        <dbReference type="Proteomes" id="UP000636479"/>
    </source>
</evidence>
<gene>
    <name evidence="2" type="ORF">MIND_00702500</name>
</gene>
<keyword evidence="3" id="KW-1185">Reference proteome</keyword>
<dbReference type="GeneID" id="59346245"/>
<dbReference type="InterPro" id="IPR032675">
    <property type="entry name" value="LRR_dom_sf"/>
</dbReference>
<dbReference type="AlphaFoldDB" id="A0A8H6SLT3"/>
<proteinExistence type="predicted"/>